<organism evidence="1 2">
    <name type="scientific">Caenorhabditis elegans</name>
    <dbReference type="NCBI Taxonomy" id="6239"/>
    <lineage>
        <taxon>Eukaryota</taxon>
        <taxon>Metazoa</taxon>
        <taxon>Ecdysozoa</taxon>
        <taxon>Nematoda</taxon>
        <taxon>Chromadorea</taxon>
        <taxon>Rhabditida</taxon>
        <taxon>Rhabditina</taxon>
        <taxon>Rhabditomorpha</taxon>
        <taxon>Rhabditoidea</taxon>
        <taxon>Rhabditidae</taxon>
        <taxon>Peloderinae</taxon>
        <taxon>Caenorhabditis</taxon>
    </lineage>
</organism>
<dbReference type="STRING" id="6239.W02F12.6.1"/>
<evidence type="ECO:0007829" key="4">
    <source>
        <dbReference type="PeptideAtlas" id="O45149"/>
    </source>
</evidence>
<dbReference type="GO" id="GO:0003713">
    <property type="term" value="F:transcription coactivator activity"/>
    <property type="evidence" value="ECO:0000318"/>
    <property type="project" value="GO_Central"/>
</dbReference>
<dbReference type="EMBL" id="BX284605">
    <property type="protein sequence ID" value="CCD72937.1"/>
    <property type="molecule type" value="Genomic_DNA"/>
</dbReference>
<dbReference type="AlphaFoldDB" id="O45149"/>
<dbReference type="PaxDb" id="6239-W02F12.6"/>
<gene>
    <name evidence="1 3" type="primary">sna-1</name>
    <name evidence="1" type="ORF">CELE_W02F12.6</name>
    <name evidence="3" type="ORF">W02F12.6</name>
</gene>
<keyword evidence="2" id="KW-1185">Reference proteome</keyword>
<dbReference type="RefSeq" id="NP_504701.2">
    <property type="nucleotide sequence ID" value="NM_072300.5"/>
</dbReference>
<keyword evidence="4" id="KW-1267">Proteomics identification</keyword>
<dbReference type="InParanoid" id="O45149"/>
<proteinExistence type="evidence at protein level"/>
<dbReference type="Bgee" id="WBGene00020951">
    <property type="expression patterns" value="Expressed in germ line (C elegans) and 4 other cell types or tissues"/>
</dbReference>
<dbReference type="GO" id="GO:0016592">
    <property type="term" value="C:mediator complex"/>
    <property type="evidence" value="ECO:0000318"/>
    <property type="project" value="GO_Central"/>
</dbReference>
<dbReference type="FunCoup" id="O45149">
    <property type="interactions" value="330"/>
</dbReference>
<dbReference type="Proteomes" id="UP000001940">
    <property type="component" value="Chromosome V"/>
</dbReference>
<dbReference type="eggNOG" id="ENOG502T22J">
    <property type="taxonomic scope" value="Eukaryota"/>
</dbReference>
<accession>O45149</accession>
<dbReference type="PeptideAtlas" id="O45149"/>
<dbReference type="AGR" id="WB:WBGene00020951"/>
<dbReference type="GO" id="GO:0006357">
    <property type="term" value="P:regulation of transcription by RNA polymerase II"/>
    <property type="evidence" value="ECO:0000318"/>
    <property type="project" value="GO_Central"/>
</dbReference>
<sequence length="186" mass="20610">MADKKDYAAIAEIEKQIADNAANFEKWKNANALQRGSADYNAGVTRFTDWDRDLRTRLASHQGINVESGPKSIDAVLGELLDKVDGAGFAQAIQIANSADPTFWPTLQQEFHNFKANPPQPVYQMPRSQYYPSFASSPYGYAAPQVTSNVPVYRPVLPTIITLPKAVSPVRDFQKKTGAPFRDFSV</sequence>
<dbReference type="KEGG" id="cel:CELE_W02F12.6"/>
<protein>
    <submittedName>
        <fullName evidence="1">Small Nuclear RNA (snRNA) Associated protein</fullName>
    </submittedName>
</protein>
<dbReference type="WormBase" id="W02F12.6">
    <property type="protein sequence ID" value="CE31084"/>
    <property type="gene ID" value="WBGene00020951"/>
    <property type="gene designation" value="sna-1"/>
</dbReference>
<dbReference type="SMR" id="O45149"/>
<dbReference type="HOGENOM" id="CLU_1455676_0_0_1"/>
<dbReference type="UCSC" id="W02F12.6">
    <property type="organism name" value="c. elegans"/>
</dbReference>
<dbReference type="GeneID" id="179064"/>
<evidence type="ECO:0000313" key="3">
    <source>
        <dbReference type="WormBase" id="W02F12.6"/>
    </source>
</evidence>
<evidence type="ECO:0000313" key="1">
    <source>
        <dbReference type="EMBL" id="CCD72937.1"/>
    </source>
</evidence>
<dbReference type="OrthoDB" id="5793875at2759"/>
<name>O45149_CAEEL</name>
<dbReference type="PIR" id="T32997">
    <property type="entry name" value="T32997"/>
</dbReference>
<reference evidence="1 2" key="1">
    <citation type="journal article" date="1998" name="Science">
        <title>Genome sequence of the nematode C. elegans: a platform for investigating biology.</title>
        <authorList>
            <consortium name="The C. elegans sequencing consortium"/>
            <person name="Sulson J.E."/>
            <person name="Waterston R."/>
        </authorList>
    </citation>
    <scope>NUCLEOTIDE SEQUENCE [LARGE SCALE GENOMIC DNA]</scope>
    <source>
        <strain evidence="1 2">Bristol N2</strain>
    </source>
</reference>
<evidence type="ECO:0000313" key="2">
    <source>
        <dbReference type="Proteomes" id="UP000001940"/>
    </source>
</evidence>
<dbReference type="GO" id="GO:0070847">
    <property type="term" value="C:core mediator complex"/>
    <property type="evidence" value="ECO:0000318"/>
    <property type="project" value="GO_Central"/>
</dbReference>
<dbReference type="CTD" id="179064"/>